<dbReference type="STRING" id="469383.Cwoe_0516"/>
<protein>
    <submittedName>
        <fullName evidence="2">Lipase class 2</fullName>
    </submittedName>
</protein>
<sequence length="289" mass="29743" precursor="true">MRSSSLSRRLLAAFAAVLTAVVLAVPTAASAAPSRGWNDWSCRPSPAHPEPVVLGHGLFANGIDNFLVLAPALKLAGYCVYSTTYGGTTFAGDLIGGVGDMRDSAADFGAFVDRVLGSTGAAQVNVAGHSEGTTVPAYYAKVLGGAPKIKRFVGFGSNYEGTSLLGIGTLARALGLQPLLDGVGCRACSQFLPGSTFLNELNADGTAAAPGPIYTNIVTKYDLVVTPYTSGFLDAPNATNIVLQRSCPLDFSGHVGLAVDPNVVSLVINKLDPANAPRPICVPYWALGA</sequence>
<proteinExistence type="predicted"/>
<reference evidence="2 3" key="1">
    <citation type="journal article" date="2010" name="Stand. Genomic Sci.">
        <title>Complete genome sequence of Conexibacter woesei type strain (ID131577).</title>
        <authorList>
            <person name="Pukall R."/>
            <person name="Lapidus A."/>
            <person name="Glavina Del Rio T."/>
            <person name="Copeland A."/>
            <person name="Tice H."/>
            <person name="Cheng J.-F."/>
            <person name="Lucas S."/>
            <person name="Chen F."/>
            <person name="Nolan M."/>
            <person name="Bruce D."/>
            <person name="Goodwin L."/>
            <person name="Pitluck S."/>
            <person name="Mavromatis K."/>
            <person name="Ivanova N."/>
            <person name="Ovchinnikova G."/>
            <person name="Pati A."/>
            <person name="Chen A."/>
            <person name="Palaniappan K."/>
            <person name="Land M."/>
            <person name="Hauser L."/>
            <person name="Chang Y.-J."/>
            <person name="Jeffries C.D."/>
            <person name="Chain P."/>
            <person name="Meincke L."/>
            <person name="Sims D."/>
            <person name="Brettin T."/>
            <person name="Detter J.C."/>
            <person name="Rohde M."/>
            <person name="Goeker M."/>
            <person name="Bristow J."/>
            <person name="Eisen J.A."/>
            <person name="Markowitz V."/>
            <person name="Kyrpides N.C."/>
            <person name="Klenk H.-P."/>
            <person name="Hugenholtz P."/>
        </authorList>
    </citation>
    <scope>NUCLEOTIDE SEQUENCE [LARGE SCALE GENOMIC DNA]</scope>
    <source>
        <strain evidence="3">DSM 14684 / CIP 108061 / JCM 11494 / NBRC 100937 / ID131577</strain>
    </source>
</reference>
<dbReference type="SUPFAM" id="SSF53474">
    <property type="entry name" value="alpha/beta-Hydrolases"/>
    <property type="match status" value="1"/>
</dbReference>
<dbReference type="AlphaFoldDB" id="D3F881"/>
<evidence type="ECO:0000313" key="3">
    <source>
        <dbReference type="Proteomes" id="UP000008229"/>
    </source>
</evidence>
<gene>
    <name evidence="2" type="ordered locus">Cwoe_0516</name>
</gene>
<evidence type="ECO:0000313" key="2">
    <source>
        <dbReference type="EMBL" id="ADB48951.1"/>
    </source>
</evidence>
<dbReference type="OrthoDB" id="8871309at2"/>
<dbReference type="KEGG" id="cwo:Cwoe_0516"/>
<feature type="signal peptide" evidence="1">
    <location>
        <begin position="1"/>
        <end position="31"/>
    </location>
</feature>
<evidence type="ECO:0000256" key="1">
    <source>
        <dbReference type="SAM" id="SignalP"/>
    </source>
</evidence>
<accession>D3F881</accession>
<feature type="chain" id="PRO_5003043069" evidence="1">
    <location>
        <begin position="32"/>
        <end position="289"/>
    </location>
</feature>
<dbReference type="InterPro" id="IPR002918">
    <property type="entry name" value="Lipase_EstA/Esterase_EstB"/>
</dbReference>
<dbReference type="InterPro" id="IPR029058">
    <property type="entry name" value="AB_hydrolase_fold"/>
</dbReference>
<keyword evidence="3" id="KW-1185">Reference proteome</keyword>
<dbReference type="RefSeq" id="WP_012932004.1">
    <property type="nucleotide sequence ID" value="NC_013739.1"/>
</dbReference>
<organism evidence="2 3">
    <name type="scientific">Conexibacter woesei (strain DSM 14684 / CCUG 47730 / CIP 108061 / JCM 11494 / NBRC 100937 / ID131577)</name>
    <dbReference type="NCBI Taxonomy" id="469383"/>
    <lineage>
        <taxon>Bacteria</taxon>
        <taxon>Bacillati</taxon>
        <taxon>Actinomycetota</taxon>
        <taxon>Thermoleophilia</taxon>
        <taxon>Solirubrobacterales</taxon>
        <taxon>Conexibacteraceae</taxon>
        <taxon>Conexibacter</taxon>
    </lineage>
</organism>
<dbReference type="GO" id="GO:0016787">
    <property type="term" value="F:hydrolase activity"/>
    <property type="evidence" value="ECO:0007669"/>
    <property type="project" value="InterPro"/>
</dbReference>
<dbReference type="GO" id="GO:0016042">
    <property type="term" value="P:lipid catabolic process"/>
    <property type="evidence" value="ECO:0007669"/>
    <property type="project" value="InterPro"/>
</dbReference>
<dbReference type="Proteomes" id="UP000008229">
    <property type="component" value="Chromosome"/>
</dbReference>
<name>D3F881_CONWI</name>
<dbReference type="eggNOG" id="COG1075">
    <property type="taxonomic scope" value="Bacteria"/>
</dbReference>
<dbReference type="Pfam" id="PF01674">
    <property type="entry name" value="Lipase_2"/>
    <property type="match status" value="1"/>
</dbReference>
<keyword evidence="1" id="KW-0732">Signal</keyword>
<dbReference type="EMBL" id="CP001854">
    <property type="protein sequence ID" value="ADB48951.1"/>
    <property type="molecule type" value="Genomic_DNA"/>
</dbReference>
<dbReference type="HOGENOM" id="CLU_029537_1_2_11"/>
<reference evidence="3" key="2">
    <citation type="submission" date="2010-01" db="EMBL/GenBank/DDBJ databases">
        <title>The complete genome of Conexibacter woesei DSM 14684.</title>
        <authorList>
            <consortium name="US DOE Joint Genome Institute (JGI-PGF)"/>
            <person name="Lucas S."/>
            <person name="Copeland A."/>
            <person name="Lapidus A."/>
            <person name="Glavina del Rio T."/>
            <person name="Dalin E."/>
            <person name="Tice H."/>
            <person name="Bruce D."/>
            <person name="Goodwin L."/>
            <person name="Pitluck S."/>
            <person name="Kyrpides N."/>
            <person name="Mavromatis K."/>
            <person name="Ivanova N."/>
            <person name="Mikhailova N."/>
            <person name="Chertkov O."/>
            <person name="Brettin T."/>
            <person name="Detter J.C."/>
            <person name="Han C."/>
            <person name="Larimer F."/>
            <person name="Land M."/>
            <person name="Hauser L."/>
            <person name="Markowitz V."/>
            <person name="Cheng J.-F."/>
            <person name="Hugenholtz P."/>
            <person name="Woyke T."/>
            <person name="Wu D."/>
            <person name="Pukall R."/>
            <person name="Steenblock K."/>
            <person name="Schneider S."/>
            <person name="Klenk H.-P."/>
            <person name="Eisen J.A."/>
        </authorList>
    </citation>
    <scope>NUCLEOTIDE SEQUENCE [LARGE SCALE GENOMIC DNA]</scope>
    <source>
        <strain evidence="3">DSM 14684 / CIP 108061 / JCM 11494 / NBRC 100937 / ID131577</strain>
    </source>
</reference>
<dbReference type="Gene3D" id="3.40.50.1820">
    <property type="entry name" value="alpha/beta hydrolase"/>
    <property type="match status" value="1"/>
</dbReference>